<protein>
    <recommendedName>
        <fullName evidence="3">SnoaL-like domain-containing protein</fullName>
    </recommendedName>
</protein>
<dbReference type="Proteomes" id="UP000198327">
    <property type="component" value="Unassembled WGS sequence"/>
</dbReference>
<name>A0A239DVB6_9NOCA</name>
<evidence type="ECO:0000313" key="2">
    <source>
        <dbReference type="Proteomes" id="UP000198327"/>
    </source>
</evidence>
<dbReference type="RefSeq" id="WP_089243120.1">
    <property type="nucleotide sequence ID" value="NZ_FZOW01000002.1"/>
</dbReference>
<dbReference type="AlphaFoldDB" id="A0A239DVB6"/>
<dbReference type="Gene3D" id="3.10.450.50">
    <property type="match status" value="1"/>
</dbReference>
<evidence type="ECO:0000313" key="1">
    <source>
        <dbReference type="EMBL" id="SNS35554.1"/>
    </source>
</evidence>
<gene>
    <name evidence="1" type="ORF">SAMN05421642_10226</name>
</gene>
<dbReference type="EMBL" id="FZOW01000002">
    <property type="protein sequence ID" value="SNS35554.1"/>
    <property type="molecule type" value="Genomic_DNA"/>
</dbReference>
<sequence length="131" mass="14121">MSQQNAEALKAAFAAADAGDPGPLVALYSDDLTWAGFTLEGDLRLYTKGEFLEAFGVLAKLDASANEVVSVEVVGDELVTANIRAYRKLGDDELDITMVMTHRFVDGKVVRGTDMVPSSFEAFWSKIGITV</sequence>
<dbReference type="OrthoDB" id="3574488at2"/>
<reference evidence="2" key="1">
    <citation type="submission" date="2017-06" db="EMBL/GenBank/DDBJ databases">
        <authorList>
            <person name="Varghese N."/>
            <person name="Submissions S."/>
        </authorList>
    </citation>
    <scope>NUCLEOTIDE SEQUENCE [LARGE SCALE GENOMIC DNA]</scope>
    <source>
        <strain evidence="2">JCM 23211</strain>
    </source>
</reference>
<accession>A0A239DVB6</accession>
<dbReference type="SUPFAM" id="SSF54427">
    <property type="entry name" value="NTF2-like"/>
    <property type="match status" value="1"/>
</dbReference>
<organism evidence="1 2">
    <name type="scientific">Rhodococcoides kyotonense</name>
    <dbReference type="NCBI Taxonomy" id="398843"/>
    <lineage>
        <taxon>Bacteria</taxon>
        <taxon>Bacillati</taxon>
        <taxon>Actinomycetota</taxon>
        <taxon>Actinomycetes</taxon>
        <taxon>Mycobacteriales</taxon>
        <taxon>Nocardiaceae</taxon>
        <taxon>Rhodococcoides</taxon>
    </lineage>
</organism>
<proteinExistence type="predicted"/>
<dbReference type="InterPro" id="IPR032710">
    <property type="entry name" value="NTF2-like_dom_sf"/>
</dbReference>
<keyword evidence="2" id="KW-1185">Reference proteome</keyword>
<evidence type="ECO:0008006" key="3">
    <source>
        <dbReference type="Google" id="ProtNLM"/>
    </source>
</evidence>